<dbReference type="Gene3D" id="3.30.1370.110">
    <property type="match status" value="1"/>
</dbReference>
<dbReference type="AlphaFoldDB" id="A0A1D7THC9"/>
<dbReference type="SUPFAM" id="SSF160443">
    <property type="entry name" value="SMR domain-like"/>
    <property type="match status" value="1"/>
</dbReference>
<comment type="function">
    <text evidence="7">Acts as a ribosome collision sensor, splitting the ribosome into its 2 subunits. Detects stalled/collided 70S ribosomes which it binds and splits by an ATP-hydrolysis driven conformational change. Acts upstream of the ribosome quality control system (RQC), a ribosome-associated complex that mediates the extraction of incompletely synthesized nascent chains from stalled ribosomes and their subsequent degradation. Probably generates substrates for RQC.</text>
</comment>
<evidence type="ECO:0000313" key="11">
    <source>
        <dbReference type="Proteomes" id="UP000094609"/>
    </source>
</evidence>
<keyword evidence="5 7" id="KW-0694">RNA-binding</keyword>
<dbReference type="SUPFAM" id="SSF52540">
    <property type="entry name" value="P-loop containing nucleoside triphosphate hydrolases"/>
    <property type="match status" value="1"/>
</dbReference>
<evidence type="ECO:0000256" key="4">
    <source>
        <dbReference type="ARBA" id="ARBA00022840"/>
    </source>
</evidence>
<comment type="function">
    <text evidence="7">Endonuclease that is involved in the suppression of homologous recombination and thus may have a key role in the control of bacterial genetic diversity.</text>
</comment>
<dbReference type="InterPro" id="IPR036063">
    <property type="entry name" value="Smr_dom_sf"/>
</dbReference>
<evidence type="ECO:0000259" key="9">
    <source>
        <dbReference type="PROSITE" id="PS50828"/>
    </source>
</evidence>
<dbReference type="KEGG" id="shal:SHALO_0659"/>
<dbReference type="SMART" id="SM00533">
    <property type="entry name" value="MUTSd"/>
    <property type="match status" value="1"/>
</dbReference>
<dbReference type="GO" id="GO:0004519">
    <property type="term" value="F:endonuclease activity"/>
    <property type="evidence" value="ECO:0007669"/>
    <property type="project" value="UniProtKB-UniRule"/>
</dbReference>
<evidence type="ECO:0000256" key="1">
    <source>
        <dbReference type="ARBA" id="ARBA00022730"/>
    </source>
</evidence>
<dbReference type="InterPro" id="IPR045076">
    <property type="entry name" value="MutS"/>
</dbReference>
<keyword evidence="4 7" id="KW-0067">ATP-binding</keyword>
<dbReference type="SMART" id="SM00463">
    <property type="entry name" value="SMR"/>
    <property type="match status" value="1"/>
</dbReference>
<dbReference type="HAMAP" id="MF_00092">
    <property type="entry name" value="MutS2"/>
    <property type="match status" value="1"/>
</dbReference>
<keyword evidence="6 7" id="KW-0238">DNA-binding</keyword>
<dbReference type="RefSeq" id="WP_069477354.1">
    <property type="nucleotide sequence ID" value="NZ_CP017111.1"/>
</dbReference>
<dbReference type="STRING" id="1193502.SHALO_0659"/>
<dbReference type="PIRSF" id="PIRSF005814">
    <property type="entry name" value="MutS_YshD"/>
    <property type="match status" value="1"/>
</dbReference>
<dbReference type="InterPro" id="IPR036187">
    <property type="entry name" value="DNA_mismatch_repair_MutS_sf"/>
</dbReference>
<evidence type="ECO:0000256" key="6">
    <source>
        <dbReference type="ARBA" id="ARBA00023125"/>
    </source>
</evidence>
<gene>
    <name evidence="7" type="primary">mutS2</name>
    <name evidence="7" type="synonym">rqcU</name>
    <name evidence="10" type="ORF">SHALO_0659</name>
</gene>
<evidence type="ECO:0000256" key="7">
    <source>
        <dbReference type="HAMAP-Rule" id="MF_00092"/>
    </source>
</evidence>
<dbReference type="GO" id="GO:0045910">
    <property type="term" value="P:negative regulation of DNA recombination"/>
    <property type="evidence" value="ECO:0007669"/>
    <property type="project" value="InterPro"/>
</dbReference>
<evidence type="ECO:0000313" key="10">
    <source>
        <dbReference type="EMBL" id="AOO64442.1"/>
    </source>
</evidence>
<evidence type="ECO:0000256" key="5">
    <source>
        <dbReference type="ARBA" id="ARBA00022884"/>
    </source>
</evidence>
<dbReference type="EMBL" id="CP017111">
    <property type="protein sequence ID" value="AOO64442.1"/>
    <property type="molecule type" value="Genomic_DNA"/>
</dbReference>
<dbReference type="Pfam" id="PF01713">
    <property type="entry name" value="Smr"/>
    <property type="match status" value="1"/>
</dbReference>
<keyword evidence="1 7" id="KW-0699">rRNA-binding</keyword>
<dbReference type="PANTHER" id="PTHR11361">
    <property type="entry name" value="DNA MISMATCH REPAIR PROTEIN MUTS FAMILY MEMBER"/>
    <property type="match status" value="1"/>
</dbReference>
<name>A0A1D7THC9_9BACT</name>
<dbReference type="EC" id="3.6.4.-" evidence="7"/>
<dbReference type="GO" id="GO:0072344">
    <property type="term" value="P:rescue of stalled ribosome"/>
    <property type="evidence" value="ECO:0007669"/>
    <property type="project" value="UniProtKB-UniRule"/>
</dbReference>
<organism evidence="10 11">
    <name type="scientific">Sulfurospirillum halorespirans DSM 13726</name>
    <dbReference type="NCBI Taxonomy" id="1193502"/>
    <lineage>
        <taxon>Bacteria</taxon>
        <taxon>Pseudomonadati</taxon>
        <taxon>Campylobacterota</taxon>
        <taxon>Epsilonproteobacteria</taxon>
        <taxon>Campylobacterales</taxon>
        <taxon>Sulfurospirillaceae</taxon>
        <taxon>Sulfurospirillum</taxon>
    </lineage>
</organism>
<comment type="similarity">
    <text evidence="7">Belongs to the DNA mismatch repair MutS family. MutS2 subfamily.</text>
</comment>
<dbReference type="GO" id="GO:0006298">
    <property type="term" value="P:mismatch repair"/>
    <property type="evidence" value="ECO:0007669"/>
    <property type="project" value="InterPro"/>
</dbReference>
<sequence length="733" mass="82835">MEKLFSKLDLVDYAAGFKHFLAREKPLFMEGDANLHYKMIHELLTRDRLKPLPEVPSLDVALMHLSKLGILRLNEIFSFVQIINYMQYLKSMLNDQSLGEWMERILIPAEVTQICGYFDEKGELKSSVDEQFASIAQSLKMVKEEMNSTLRRLISTEKVALYLADKQIHYINNQEALLVRGGFNHVLKGNVIGRSSSGFFYVVPEVLAKLVSRESELIDRKEELVYKYAKQISSSFTKQLKFLAFVNKEFDRFDAYYARVAYAREKDMEFVLPSKTNVIKLENFAHPALANPKPITIDFSKQVLMITGVNAGGKTMLLKSILTAAILSKYLLPMRIDAKHSSIGSFKEVFAILDDPQNVKNDISTFAGRMSEFSKLFGKKVALIGVDEIELGTDADEAANLFKVMIEKLIDKEMKIVITTHHKRLASLLATHPEVELLAAIYDEKSERPTYGFLKGTIGRSYAFETALRYGIPQSLVAEARVLYGEDKEKLNELIQKNIDLELEMRKTSEELDARLKEVEKLKESLRDEKERVREEFDHAYSKMSKEFNQAIGEAKKAIKSSDTKESHRLLNKANQLHQETRKVIPDQKAEPLHVNDKIKYGSSKGVIKSIKKEEATIECDGITLRVPLSKLKRSGNQPKVHKSGVVISKETPSGSMILDLHGLRADEAVEKLDKFLSDALMSGFDEVLVYHGIGTGKLAYAVRTFLSSYPSLVSYGDAPINMGGYGATLIKL</sequence>
<keyword evidence="3 7" id="KW-0378">Hydrolase</keyword>
<dbReference type="PROSITE" id="PS50828">
    <property type="entry name" value="SMR"/>
    <property type="match status" value="1"/>
</dbReference>
<keyword evidence="7" id="KW-0255">Endonuclease</keyword>
<dbReference type="PANTHER" id="PTHR11361:SF14">
    <property type="entry name" value="DNA MISMATCH REPAIR PROTEIN MUTS, TYPE 2"/>
    <property type="match status" value="1"/>
</dbReference>
<dbReference type="SMART" id="SM00534">
    <property type="entry name" value="MUTSac"/>
    <property type="match status" value="1"/>
</dbReference>
<comment type="subunit">
    <text evidence="7">Homodimer. Binds to stalled ribosomes, contacting rRNA.</text>
</comment>
<dbReference type="GO" id="GO:0043023">
    <property type="term" value="F:ribosomal large subunit binding"/>
    <property type="evidence" value="ECO:0007669"/>
    <property type="project" value="UniProtKB-UniRule"/>
</dbReference>
<feature type="binding site" evidence="7">
    <location>
        <begin position="308"/>
        <end position="315"/>
    </location>
    <ligand>
        <name>ATP</name>
        <dbReference type="ChEBI" id="CHEBI:30616"/>
    </ligand>
</feature>
<evidence type="ECO:0000256" key="2">
    <source>
        <dbReference type="ARBA" id="ARBA00022741"/>
    </source>
</evidence>
<dbReference type="GO" id="GO:0005524">
    <property type="term" value="F:ATP binding"/>
    <property type="evidence" value="ECO:0007669"/>
    <property type="project" value="UniProtKB-UniRule"/>
</dbReference>
<keyword evidence="7" id="KW-0540">Nuclease</keyword>
<accession>A0A1D7THC9</accession>
<dbReference type="InterPro" id="IPR005747">
    <property type="entry name" value="MutS2"/>
</dbReference>
<dbReference type="GO" id="GO:0016887">
    <property type="term" value="F:ATP hydrolysis activity"/>
    <property type="evidence" value="ECO:0007669"/>
    <property type="project" value="InterPro"/>
</dbReference>
<dbReference type="InterPro" id="IPR000432">
    <property type="entry name" value="DNA_mismatch_repair_MutS_C"/>
</dbReference>
<dbReference type="Proteomes" id="UP000094609">
    <property type="component" value="Chromosome"/>
</dbReference>
<evidence type="ECO:0000256" key="8">
    <source>
        <dbReference type="SAM" id="Coils"/>
    </source>
</evidence>
<dbReference type="SUPFAM" id="SSF48334">
    <property type="entry name" value="DNA repair protein MutS, domain III"/>
    <property type="match status" value="1"/>
</dbReference>
<dbReference type="EC" id="3.1.-.-" evidence="7"/>
<dbReference type="Pfam" id="PF00488">
    <property type="entry name" value="MutS_V"/>
    <property type="match status" value="1"/>
</dbReference>
<feature type="coiled-coil region" evidence="8">
    <location>
        <begin position="484"/>
        <end position="543"/>
    </location>
</feature>
<keyword evidence="2 7" id="KW-0547">Nucleotide-binding</keyword>
<protein>
    <recommendedName>
        <fullName evidence="7">Endonuclease MutS2</fullName>
        <ecNumber evidence="7">3.1.-.-</ecNumber>
    </recommendedName>
    <alternativeName>
        <fullName evidence="7">Ribosome-associated protein quality control-upstream factor</fullName>
        <shortName evidence="7">RQC-upstream factor</shortName>
        <shortName evidence="7">RqcU</shortName>
        <ecNumber evidence="7">3.6.4.-</ecNumber>
    </alternativeName>
</protein>
<feature type="domain" description="Smr" evidence="9">
    <location>
        <begin position="659"/>
        <end position="733"/>
    </location>
</feature>
<dbReference type="GO" id="GO:0030983">
    <property type="term" value="F:mismatched DNA binding"/>
    <property type="evidence" value="ECO:0007669"/>
    <property type="project" value="InterPro"/>
</dbReference>
<dbReference type="InterPro" id="IPR002625">
    <property type="entry name" value="Smr_dom"/>
</dbReference>
<keyword evidence="11" id="KW-1185">Reference proteome</keyword>
<reference evidence="11" key="1">
    <citation type="submission" date="2016-08" db="EMBL/GenBank/DDBJ databases">
        <title>Complete genome sequence of the organohalide-respiring Epsilonproteobacterium Sulfurospirillum halorespirans.</title>
        <authorList>
            <person name="Goris T."/>
            <person name="Zimmermann J."/>
            <person name="Schenz B."/>
            <person name="Lemos M."/>
            <person name="Hackermueller J."/>
            <person name="Diekert G."/>
        </authorList>
    </citation>
    <scope>NUCLEOTIDE SEQUENCE [LARGE SCALE GENOMIC DNA]</scope>
    <source>
        <strain>DSM 13726</strain>
        <strain evidence="11">PCE-M2</strain>
    </source>
</reference>
<dbReference type="InterPro" id="IPR027417">
    <property type="entry name" value="P-loop_NTPase"/>
</dbReference>
<dbReference type="PATRIC" id="fig|1193502.14.peg.663"/>
<proteinExistence type="inferred from homology"/>
<evidence type="ECO:0000256" key="3">
    <source>
        <dbReference type="ARBA" id="ARBA00022801"/>
    </source>
</evidence>
<keyword evidence="8" id="KW-0175">Coiled coil</keyword>
<dbReference type="GO" id="GO:0019843">
    <property type="term" value="F:rRNA binding"/>
    <property type="evidence" value="ECO:0007669"/>
    <property type="project" value="UniProtKB-UniRule"/>
</dbReference>
<dbReference type="InterPro" id="IPR007696">
    <property type="entry name" value="DNA_mismatch_repair_MutS_core"/>
</dbReference>
<dbReference type="Gene3D" id="3.40.50.300">
    <property type="entry name" value="P-loop containing nucleotide triphosphate hydrolases"/>
    <property type="match status" value="1"/>
</dbReference>
<dbReference type="GO" id="GO:0140664">
    <property type="term" value="F:ATP-dependent DNA damage sensor activity"/>
    <property type="evidence" value="ECO:0007669"/>
    <property type="project" value="InterPro"/>
</dbReference>
<dbReference type="NCBIfam" id="TIGR01069">
    <property type="entry name" value="mutS2"/>
    <property type="match status" value="1"/>
</dbReference>